<dbReference type="PRINTS" id="PR00455">
    <property type="entry name" value="HTHTETR"/>
</dbReference>
<dbReference type="InterPro" id="IPR009057">
    <property type="entry name" value="Homeodomain-like_sf"/>
</dbReference>
<evidence type="ECO:0000256" key="4">
    <source>
        <dbReference type="PROSITE-ProRule" id="PRU00335"/>
    </source>
</evidence>
<name>A0A4R2R5P3_9PSEU</name>
<keyword evidence="7" id="KW-1185">Reference proteome</keyword>
<dbReference type="Pfam" id="PF00440">
    <property type="entry name" value="TetR_N"/>
    <property type="match status" value="1"/>
</dbReference>
<dbReference type="Proteomes" id="UP000294911">
    <property type="component" value="Unassembled WGS sequence"/>
</dbReference>
<dbReference type="SUPFAM" id="SSF46689">
    <property type="entry name" value="Homeodomain-like"/>
    <property type="match status" value="1"/>
</dbReference>
<dbReference type="FunFam" id="1.10.10.60:FF:000141">
    <property type="entry name" value="TetR family transcriptional regulator"/>
    <property type="match status" value="1"/>
</dbReference>
<comment type="caution">
    <text evidence="6">The sequence shown here is derived from an EMBL/GenBank/DDBJ whole genome shotgun (WGS) entry which is preliminary data.</text>
</comment>
<dbReference type="Gene3D" id="1.10.357.10">
    <property type="entry name" value="Tetracycline Repressor, domain 2"/>
    <property type="match status" value="1"/>
</dbReference>
<organism evidence="6 7">
    <name type="scientific">Tamaricihabitans halophyticus</name>
    <dbReference type="NCBI Taxonomy" id="1262583"/>
    <lineage>
        <taxon>Bacteria</taxon>
        <taxon>Bacillati</taxon>
        <taxon>Actinomycetota</taxon>
        <taxon>Actinomycetes</taxon>
        <taxon>Pseudonocardiales</taxon>
        <taxon>Pseudonocardiaceae</taxon>
        <taxon>Tamaricihabitans</taxon>
    </lineage>
</organism>
<evidence type="ECO:0000256" key="2">
    <source>
        <dbReference type="ARBA" id="ARBA00023125"/>
    </source>
</evidence>
<dbReference type="AlphaFoldDB" id="A0A4R2R5P3"/>
<accession>A0A4R2R5P3</accession>
<dbReference type="GO" id="GO:0000976">
    <property type="term" value="F:transcription cis-regulatory region binding"/>
    <property type="evidence" value="ECO:0007669"/>
    <property type="project" value="TreeGrafter"/>
</dbReference>
<dbReference type="InterPro" id="IPR001647">
    <property type="entry name" value="HTH_TetR"/>
</dbReference>
<evidence type="ECO:0000313" key="6">
    <source>
        <dbReference type="EMBL" id="TCP57324.1"/>
    </source>
</evidence>
<evidence type="ECO:0000259" key="5">
    <source>
        <dbReference type="PROSITE" id="PS50977"/>
    </source>
</evidence>
<dbReference type="RefSeq" id="WP_132875814.1">
    <property type="nucleotide sequence ID" value="NZ_SLXQ01000001.1"/>
</dbReference>
<dbReference type="GO" id="GO:0045892">
    <property type="term" value="P:negative regulation of DNA-templated transcription"/>
    <property type="evidence" value="ECO:0007669"/>
    <property type="project" value="UniProtKB-ARBA"/>
</dbReference>
<dbReference type="SUPFAM" id="SSF48498">
    <property type="entry name" value="Tetracyclin repressor-like, C-terminal domain"/>
    <property type="match status" value="1"/>
</dbReference>
<evidence type="ECO:0000256" key="1">
    <source>
        <dbReference type="ARBA" id="ARBA00023015"/>
    </source>
</evidence>
<dbReference type="InterPro" id="IPR036271">
    <property type="entry name" value="Tet_transcr_reg_TetR-rel_C_sf"/>
</dbReference>
<dbReference type="InterPro" id="IPR050109">
    <property type="entry name" value="HTH-type_TetR-like_transc_reg"/>
</dbReference>
<dbReference type="PANTHER" id="PTHR30055">
    <property type="entry name" value="HTH-TYPE TRANSCRIPTIONAL REGULATOR RUTR"/>
    <property type="match status" value="1"/>
</dbReference>
<dbReference type="PROSITE" id="PS50977">
    <property type="entry name" value="HTH_TETR_2"/>
    <property type="match status" value="1"/>
</dbReference>
<dbReference type="PANTHER" id="PTHR30055:SF158">
    <property type="entry name" value="POSSIBLE TRANSCRIPTIONAL REGULATORY PROTEIN (PROBABLY TETR-FAMILY)"/>
    <property type="match status" value="1"/>
</dbReference>
<keyword evidence="2 4" id="KW-0238">DNA-binding</keyword>
<proteinExistence type="predicted"/>
<evidence type="ECO:0000256" key="3">
    <source>
        <dbReference type="ARBA" id="ARBA00023163"/>
    </source>
</evidence>
<dbReference type="InterPro" id="IPR054129">
    <property type="entry name" value="DesT_TetR_C"/>
</dbReference>
<gene>
    <name evidence="6" type="ORF">EV191_1011278</name>
</gene>
<sequence length="221" mass="24402">MDEQVQQTRNRRLPREVREREILAAAIRVFSANGYHNASMDEISSLAGVSKPMIYSYLGAKEDLFTICIRREAHKLVASIGREIPTEAAPDIQLWHGLLGALRFIGEHRDSWRVLHRQAQSQGQPFVGEIAQLREQAIGLVAGLLTAAAEHRQLDGDATEALQALAAALVGATESIADWWLDHPETSARKLASWLMNMVWMGFGDLVQGSVWTPPPASDTA</sequence>
<dbReference type="GO" id="GO:0003700">
    <property type="term" value="F:DNA-binding transcription factor activity"/>
    <property type="evidence" value="ECO:0007669"/>
    <property type="project" value="TreeGrafter"/>
</dbReference>
<feature type="domain" description="HTH tetR-type" evidence="5">
    <location>
        <begin position="16"/>
        <end position="76"/>
    </location>
</feature>
<dbReference type="OrthoDB" id="3767959at2"/>
<reference evidence="6 7" key="1">
    <citation type="submission" date="2019-03" db="EMBL/GenBank/DDBJ databases">
        <title>Genomic Encyclopedia of Type Strains, Phase IV (KMG-IV): sequencing the most valuable type-strain genomes for metagenomic binning, comparative biology and taxonomic classification.</title>
        <authorList>
            <person name="Goeker M."/>
        </authorList>
    </citation>
    <scope>NUCLEOTIDE SEQUENCE [LARGE SCALE GENOMIC DNA]</scope>
    <source>
        <strain evidence="6 7">DSM 45765</strain>
    </source>
</reference>
<keyword evidence="1" id="KW-0805">Transcription regulation</keyword>
<protein>
    <submittedName>
        <fullName evidence="6">TetR family transcriptional regulator</fullName>
    </submittedName>
</protein>
<evidence type="ECO:0000313" key="7">
    <source>
        <dbReference type="Proteomes" id="UP000294911"/>
    </source>
</evidence>
<dbReference type="Pfam" id="PF21943">
    <property type="entry name" value="TetR_C_46"/>
    <property type="match status" value="1"/>
</dbReference>
<keyword evidence="3" id="KW-0804">Transcription</keyword>
<dbReference type="EMBL" id="SLXQ01000001">
    <property type="protein sequence ID" value="TCP57324.1"/>
    <property type="molecule type" value="Genomic_DNA"/>
</dbReference>
<feature type="DNA-binding region" description="H-T-H motif" evidence="4">
    <location>
        <begin position="39"/>
        <end position="58"/>
    </location>
</feature>